<name>A1VJ56_POLNA</name>
<keyword evidence="3" id="KW-1185">Reference proteome</keyword>
<feature type="region of interest" description="Disordered" evidence="1">
    <location>
        <begin position="119"/>
        <end position="168"/>
    </location>
</feature>
<protein>
    <submittedName>
        <fullName evidence="2">Uncharacterized protein</fullName>
    </submittedName>
</protein>
<dbReference type="Proteomes" id="UP000000644">
    <property type="component" value="Chromosome"/>
</dbReference>
<organism evidence="2 3">
    <name type="scientific">Polaromonas naphthalenivorans (strain CJ2)</name>
    <dbReference type="NCBI Taxonomy" id="365044"/>
    <lineage>
        <taxon>Bacteria</taxon>
        <taxon>Pseudomonadati</taxon>
        <taxon>Pseudomonadota</taxon>
        <taxon>Betaproteobacteria</taxon>
        <taxon>Burkholderiales</taxon>
        <taxon>Comamonadaceae</taxon>
        <taxon>Polaromonas</taxon>
    </lineage>
</organism>
<dbReference type="KEGG" id="pna:Pnap_0361"/>
<evidence type="ECO:0000313" key="3">
    <source>
        <dbReference type="Proteomes" id="UP000000644"/>
    </source>
</evidence>
<reference evidence="3" key="1">
    <citation type="journal article" date="2009" name="Environ. Microbiol.">
        <title>The genome of Polaromonas naphthalenivorans strain CJ2, isolated from coal tar-contaminated sediment, reveals physiological and metabolic versatility and evolution through extensive horizontal gene transfer.</title>
        <authorList>
            <person name="Yagi J.M."/>
            <person name="Sims D."/>
            <person name="Brettin T."/>
            <person name="Bruce D."/>
            <person name="Madsen E.L."/>
        </authorList>
    </citation>
    <scope>NUCLEOTIDE SEQUENCE [LARGE SCALE GENOMIC DNA]</scope>
    <source>
        <strain evidence="3">CJ2</strain>
    </source>
</reference>
<evidence type="ECO:0000256" key="1">
    <source>
        <dbReference type="SAM" id="MobiDB-lite"/>
    </source>
</evidence>
<sequence>MKPKRLPGFTSFLCPYKKPENWRKASLQANQGNFYGQIQPQPSVYIAWFVVSISLDASHSQPVQSFSSHVMNNSSSLRCSSCGFSVFNRRYPNCERCGAQLPQDVAYSREEVAALRKRDMDEELARQAEKRPSPPGKSGDDSWLYFSFSGDSPDSSCSSDGGSCSGAD</sequence>
<accession>A1VJ56</accession>
<feature type="compositionally biased region" description="Low complexity" evidence="1">
    <location>
        <begin position="146"/>
        <end position="168"/>
    </location>
</feature>
<dbReference type="EMBL" id="CP000529">
    <property type="protein sequence ID" value="ABM35684.1"/>
    <property type="molecule type" value="Genomic_DNA"/>
</dbReference>
<dbReference type="RefSeq" id="WP_011799787.1">
    <property type="nucleotide sequence ID" value="NC_008781.1"/>
</dbReference>
<dbReference type="HOGENOM" id="CLU_1584986_0_0_4"/>
<gene>
    <name evidence="2" type="ordered locus">Pnap_0361</name>
</gene>
<feature type="compositionally biased region" description="Basic and acidic residues" evidence="1">
    <location>
        <begin position="119"/>
        <end position="132"/>
    </location>
</feature>
<dbReference type="AlphaFoldDB" id="A1VJ56"/>
<evidence type="ECO:0000313" key="2">
    <source>
        <dbReference type="EMBL" id="ABM35684.1"/>
    </source>
</evidence>
<proteinExistence type="predicted"/>